<evidence type="ECO:0000256" key="1">
    <source>
        <dbReference type="ARBA" id="ARBA00023098"/>
    </source>
</evidence>
<dbReference type="Gene3D" id="3.40.1090.10">
    <property type="entry name" value="Cytosolic phospholipase A2 catalytic domain"/>
    <property type="match status" value="1"/>
</dbReference>
<organism evidence="3 4">
    <name type="scientific">Alysiella filiformis DSM 16848</name>
    <dbReference type="NCBI Taxonomy" id="1120981"/>
    <lineage>
        <taxon>Bacteria</taxon>
        <taxon>Pseudomonadati</taxon>
        <taxon>Pseudomonadota</taxon>
        <taxon>Betaproteobacteria</taxon>
        <taxon>Neisseriales</taxon>
        <taxon>Neisseriaceae</taxon>
        <taxon>Alysiella</taxon>
    </lineage>
</organism>
<dbReference type="Proteomes" id="UP000219669">
    <property type="component" value="Unassembled WGS sequence"/>
</dbReference>
<dbReference type="RefSeq" id="WP_097114542.1">
    <property type="nucleotide sequence ID" value="NZ_CP083931.1"/>
</dbReference>
<dbReference type="GO" id="GO:0006629">
    <property type="term" value="P:lipid metabolic process"/>
    <property type="evidence" value="ECO:0007669"/>
    <property type="project" value="UniProtKB-KW"/>
</dbReference>
<keyword evidence="4" id="KW-1185">Reference proteome</keyword>
<keyword evidence="1" id="KW-0443">Lipid metabolism</keyword>
<dbReference type="EMBL" id="OCNF01000012">
    <property type="protein sequence ID" value="SOD69075.1"/>
    <property type="molecule type" value="Genomic_DNA"/>
</dbReference>
<gene>
    <name evidence="3" type="ORF">SAMN02746062_01517</name>
</gene>
<evidence type="ECO:0000313" key="3">
    <source>
        <dbReference type="EMBL" id="SOD69075.1"/>
    </source>
</evidence>
<name>A0A286EDT8_9NEIS</name>
<dbReference type="OrthoDB" id="697183at2"/>
<reference evidence="3 4" key="1">
    <citation type="submission" date="2017-09" db="EMBL/GenBank/DDBJ databases">
        <authorList>
            <person name="Ehlers B."/>
            <person name="Leendertz F.H."/>
        </authorList>
    </citation>
    <scope>NUCLEOTIDE SEQUENCE [LARGE SCALE GENOMIC DNA]</scope>
    <source>
        <strain evidence="3 4">DSM 16848</strain>
    </source>
</reference>
<dbReference type="InterPro" id="IPR016035">
    <property type="entry name" value="Acyl_Trfase/lysoPLipase"/>
</dbReference>
<feature type="domain" description="PNPLA" evidence="2">
    <location>
        <begin position="8"/>
        <end position="116"/>
    </location>
</feature>
<dbReference type="InterPro" id="IPR002641">
    <property type="entry name" value="PNPLA_dom"/>
</dbReference>
<dbReference type="Pfam" id="PF01734">
    <property type="entry name" value="Patatin"/>
    <property type="match status" value="1"/>
</dbReference>
<dbReference type="SUPFAM" id="SSF52151">
    <property type="entry name" value="FabD/lysophospholipase-like"/>
    <property type="match status" value="1"/>
</dbReference>
<evidence type="ECO:0000259" key="2">
    <source>
        <dbReference type="Pfam" id="PF01734"/>
    </source>
</evidence>
<dbReference type="AlphaFoldDB" id="A0A286EDT8"/>
<protein>
    <submittedName>
        <fullName evidence="3">Patatin-like phospholipase</fullName>
    </submittedName>
</protein>
<accession>A0A286EDT8</accession>
<proteinExistence type="predicted"/>
<evidence type="ECO:0000313" key="4">
    <source>
        <dbReference type="Proteomes" id="UP000219669"/>
    </source>
</evidence>
<sequence>MKPYNNLLMFSGGGSRLAYFLGCYAALFDHQRAPDVIVGSCGGSLAAWLVSQAPEPERLCDLLTSVAFYRVARSVWLPRRVGAAAWFQAAWRWWQTGNRARLRRVHEGDDVATLLAHLQTYALFEPIGLLERWLDDVADLAQSLPKRHACVAPDVLISGSRMLESPCGAVLWQQLWFAPPKVCDFWRNHPPLCAVARHAPWRIARLAHVCERHVPMLAVAVSICDMYYQAPVYVDDLGWCMGAVLDLQPVERACDLAHTVWTEHKMPYSAVAHAAIGRVFGTNAHCRHAEMACFESPNTRIHRLPFADNAVVLRGDVATKTWDWRSGCLKVDWGSHAQFVQMMLAQWQYGYTRTADYCARLGSC</sequence>